<sequence>MVCILGSTIPVPRAVVSLVLLGFAAAHPPTTARCGIHGAMYVCQGNDFKPPCQWFNHPMAINVDDRNQTCFTLYANDTIRSIGPDPGTSCDAFNGDFCSRAGQNGGFPVIIGIQYPG</sequence>
<keyword evidence="1" id="KW-0732">Signal</keyword>
<dbReference type="EMBL" id="ML976682">
    <property type="protein sequence ID" value="KAF1973154.1"/>
    <property type="molecule type" value="Genomic_DNA"/>
</dbReference>
<evidence type="ECO:0000313" key="3">
    <source>
        <dbReference type="Proteomes" id="UP000800036"/>
    </source>
</evidence>
<keyword evidence="3" id="KW-1185">Reference proteome</keyword>
<organism evidence="2 3">
    <name type="scientific">Bimuria novae-zelandiae CBS 107.79</name>
    <dbReference type="NCBI Taxonomy" id="1447943"/>
    <lineage>
        <taxon>Eukaryota</taxon>
        <taxon>Fungi</taxon>
        <taxon>Dikarya</taxon>
        <taxon>Ascomycota</taxon>
        <taxon>Pezizomycotina</taxon>
        <taxon>Dothideomycetes</taxon>
        <taxon>Pleosporomycetidae</taxon>
        <taxon>Pleosporales</taxon>
        <taxon>Massarineae</taxon>
        <taxon>Didymosphaeriaceae</taxon>
        <taxon>Bimuria</taxon>
    </lineage>
</organism>
<feature type="chain" id="PRO_5025554426" evidence="1">
    <location>
        <begin position="27"/>
        <end position="117"/>
    </location>
</feature>
<evidence type="ECO:0000256" key="1">
    <source>
        <dbReference type="SAM" id="SignalP"/>
    </source>
</evidence>
<name>A0A6A5V7S3_9PLEO</name>
<dbReference type="AlphaFoldDB" id="A0A6A5V7S3"/>
<dbReference type="OrthoDB" id="2910287at2759"/>
<gene>
    <name evidence="2" type="ORF">BU23DRAFT_599136</name>
</gene>
<feature type="signal peptide" evidence="1">
    <location>
        <begin position="1"/>
        <end position="26"/>
    </location>
</feature>
<accession>A0A6A5V7S3</accession>
<reference evidence="2" key="1">
    <citation type="journal article" date="2020" name="Stud. Mycol.">
        <title>101 Dothideomycetes genomes: a test case for predicting lifestyles and emergence of pathogens.</title>
        <authorList>
            <person name="Haridas S."/>
            <person name="Albert R."/>
            <person name="Binder M."/>
            <person name="Bloem J."/>
            <person name="Labutti K."/>
            <person name="Salamov A."/>
            <person name="Andreopoulos B."/>
            <person name="Baker S."/>
            <person name="Barry K."/>
            <person name="Bills G."/>
            <person name="Bluhm B."/>
            <person name="Cannon C."/>
            <person name="Castanera R."/>
            <person name="Culley D."/>
            <person name="Daum C."/>
            <person name="Ezra D."/>
            <person name="Gonzalez J."/>
            <person name="Henrissat B."/>
            <person name="Kuo A."/>
            <person name="Liang C."/>
            <person name="Lipzen A."/>
            <person name="Lutzoni F."/>
            <person name="Magnuson J."/>
            <person name="Mondo S."/>
            <person name="Nolan M."/>
            <person name="Ohm R."/>
            <person name="Pangilinan J."/>
            <person name="Park H.-J."/>
            <person name="Ramirez L."/>
            <person name="Alfaro M."/>
            <person name="Sun H."/>
            <person name="Tritt A."/>
            <person name="Yoshinaga Y."/>
            <person name="Zwiers L.-H."/>
            <person name="Turgeon B."/>
            <person name="Goodwin S."/>
            <person name="Spatafora J."/>
            <person name="Crous P."/>
            <person name="Grigoriev I."/>
        </authorList>
    </citation>
    <scope>NUCLEOTIDE SEQUENCE</scope>
    <source>
        <strain evidence="2">CBS 107.79</strain>
    </source>
</reference>
<evidence type="ECO:0000313" key="2">
    <source>
        <dbReference type="EMBL" id="KAF1973154.1"/>
    </source>
</evidence>
<protein>
    <submittedName>
        <fullName evidence="2">Uncharacterized protein</fullName>
    </submittedName>
</protein>
<proteinExistence type="predicted"/>
<dbReference type="Proteomes" id="UP000800036">
    <property type="component" value="Unassembled WGS sequence"/>
</dbReference>